<dbReference type="EMBL" id="JADNYJ010000356">
    <property type="protein sequence ID" value="KAF8870426.1"/>
    <property type="molecule type" value="Genomic_DNA"/>
</dbReference>
<organism evidence="1 2">
    <name type="scientific">Gymnopilus junonius</name>
    <name type="common">Spectacular rustgill mushroom</name>
    <name type="synonym">Gymnopilus spectabilis subsp. junonius</name>
    <dbReference type="NCBI Taxonomy" id="109634"/>
    <lineage>
        <taxon>Eukaryota</taxon>
        <taxon>Fungi</taxon>
        <taxon>Dikarya</taxon>
        <taxon>Basidiomycota</taxon>
        <taxon>Agaricomycotina</taxon>
        <taxon>Agaricomycetes</taxon>
        <taxon>Agaricomycetidae</taxon>
        <taxon>Agaricales</taxon>
        <taxon>Agaricineae</taxon>
        <taxon>Hymenogastraceae</taxon>
        <taxon>Gymnopilus</taxon>
    </lineage>
</organism>
<dbReference type="Proteomes" id="UP000724874">
    <property type="component" value="Unassembled WGS sequence"/>
</dbReference>
<sequence length="151" mass="17122">MPMTQEDHFNLTNSSHHGPGFSPWRLAQSPHPLAFPPPQLFLPVRTDYISLEWPDIEVELVTNHFESVILAQDIRVIFISSVRTALLSSRFYTSSSNCCQWDENRVSLTSQKYLPGTIFGSLTPCFLDTHLDLISAVQTWFSCSFGRLCSV</sequence>
<proteinExistence type="predicted"/>
<evidence type="ECO:0000313" key="2">
    <source>
        <dbReference type="Proteomes" id="UP000724874"/>
    </source>
</evidence>
<accession>A0A9P5TEP1</accession>
<keyword evidence="2" id="KW-1185">Reference proteome</keyword>
<reference evidence="1" key="1">
    <citation type="submission" date="2020-11" db="EMBL/GenBank/DDBJ databases">
        <authorList>
            <consortium name="DOE Joint Genome Institute"/>
            <person name="Ahrendt S."/>
            <person name="Riley R."/>
            <person name="Andreopoulos W."/>
            <person name="LaButti K."/>
            <person name="Pangilinan J."/>
            <person name="Ruiz-duenas F.J."/>
            <person name="Barrasa J.M."/>
            <person name="Sanchez-Garcia M."/>
            <person name="Camarero S."/>
            <person name="Miyauchi S."/>
            <person name="Serrano A."/>
            <person name="Linde D."/>
            <person name="Babiker R."/>
            <person name="Drula E."/>
            <person name="Ayuso-Fernandez I."/>
            <person name="Pacheco R."/>
            <person name="Padilla G."/>
            <person name="Ferreira P."/>
            <person name="Barriuso J."/>
            <person name="Kellner H."/>
            <person name="Castanera R."/>
            <person name="Alfaro M."/>
            <person name="Ramirez L."/>
            <person name="Pisabarro A.G."/>
            <person name="Kuo A."/>
            <person name="Tritt A."/>
            <person name="Lipzen A."/>
            <person name="He G."/>
            <person name="Yan M."/>
            <person name="Ng V."/>
            <person name="Cullen D."/>
            <person name="Martin F."/>
            <person name="Rosso M.-N."/>
            <person name="Henrissat B."/>
            <person name="Hibbett D."/>
            <person name="Martinez A.T."/>
            <person name="Grigoriev I.V."/>
        </authorList>
    </citation>
    <scope>NUCLEOTIDE SEQUENCE</scope>
    <source>
        <strain evidence="1">AH 44721</strain>
    </source>
</reference>
<dbReference type="AlphaFoldDB" id="A0A9P5TEP1"/>
<gene>
    <name evidence="1" type="ORF">CPB84DRAFT_855566</name>
</gene>
<comment type="caution">
    <text evidence="1">The sequence shown here is derived from an EMBL/GenBank/DDBJ whole genome shotgun (WGS) entry which is preliminary data.</text>
</comment>
<evidence type="ECO:0000313" key="1">
    <source>
        <dbReference type="EMBL" id="KAF8870426.1"/>
    </source>
</evidence>
<protein>
    <submittedName>
        <fullName evidence="1">Uncharacterized protein</fullName>
    </submittedName>
</protein>
<name>A0A9P5TEP1_GYMJU</name>